<proteinExistence type="predicted"/>
<sequence>MLPVHANPIQWVMLFVGYGVFSSCRWLCPLGKRSGGQNYRIQTRLALQNAGQCAKDPPDVVLNVVSLNLDNLVFLNHCRILTTHGHDFVLIFPCHCTSLHVAPSIVPWSH</sequence>
<keyword evidence="2" id="KW-1185">Reference proteome</keyword>
<dbReference type="Proteomes" id="UP000244336">
    <property type="component" value="Chromosome 5"/>
</dbReference>
<evidence type="ECO:0000313" key="2">
    <source>
        <dbReference type="Proteomes" id="UP000244336"/>
    </source>
</evidence>
<gene>
    <name evidence="1" type="ORF">GQ55_5G128400</name>
</gene>
<dbReference type="EMBL" id="CM009753">
    <property type="protein sequence ID" value="PUZ54390.1"/>
    <property type="molecule type" value="Genomic_DNA"/>
</dbReference>
<name>A0A2T7DFM7_9POAL</name>
<accession>A0A2T7DFM7</accession>
<organism evidence="1 2">
    <name type="scientific">Panicum hallii var. hallii</name>
    <dbReference type="NCBI Taxonomy" id="1504633"/>
    <lineage>
        <taxon>Eukaryota</taxon>
        <taxon>Viridiplantae</taxon>
        <taxon>Streptophyta</taxon>
        <taxon>Embryophyta</taxon>
        <taxon>Tracheophyta</taxon>
        <taxon>Spermatophyta</taxon>
        <taxon>Magnoliopsida</taxon>
        <taxon>Liliopsida</taxon>
        <taxon>Poales</taxon>
        <taxon>Poaceae</taxon>
        <taxon>PACMAD clade</taxon>
        <taxon>Panicoideae</taxon>
        <taxon>Panicodae</taxon>
        <taxon>Paniceae</taxon>
        <taxon>Panicinae</taxon>
        <taxon>Panicum</taxon>
        <taxon>Panicum sect. Panicum</taxon>
    </lineage>
</organism>
<reference evidence="1 2" key="1">
    <citation type="submission" date="2018-04" db="EMBL/GenBank/DDBJ databases">
        <title>WGS assembly of Panicum hallii var. hallii HAL2.</title>
        <authorList>
            <person name="Lovell J."/>
            <person name="Jenkins J."/>
            <person name="Lowry D."/>
            <person name="Mamidi S."/>
            <person name="Sreedasyam A."/>
            <person name="Weng X."/>
            <person name="Barry K."/>
            <person name="Bonette J."/>
            <person name="Campitelli B."/>
            <person name="Daum C."/>
            <person name="Gordon S."/>
            <person name="Gould B."/>
            <person name="Lipzen A."/>
            <person name="MacQueen A."/>
            <person name="Palacio-Mejia J."/>
            <person name="Plott C."/>
            <person name="Shakirov E."/>
            <person name="Shu S."/>
            <person name="Yoshinaga Y."/>
            <person name="Zane M."/>
            <person name="Rokhsar D."/>
            <person name="Grimwood J."/>
            <person name="Schmutz J."/>
            <person name="Juenger T."/>
        </authorList>
    </citation>
    <scope>NUCLEOTIDE SEQUENCE [LARGE SCALE GENOMIC DNA]</scope>
    <source>
        <strain evidence="2">cv. HAL2</strain>
    </source>
</reference>
<dbReference type="Gramene" id="PUZ54390">
    <property type="protein sequence ID" value="PUZ54390"/>
    <property type="gene ID" value="GQ55_5G128400"/>
</dbReference>
<evidence type="ECO:0000313" key="1">
    <source>
        <dbReference type="EMBL" id="PUZ54390.1"/>
    </source>
</evidence>
<protein>
    <submittedName>
        <fullName evidence="1">Uncharacterized protein</fullName>
    </submittedName>
</protein>
<dbReference type="AlphaFoldDB" id="A0A2T7DFM7"/>